<accession>A0A5M3M7G8</accession>
<dbReference type="InterPro" id="IPR029069">
    <property type="entry name" value="HotDog_dom_sf"/>
</dbReference>
<reference evidence="2" key="1">
    <citation type="journal article" date="2012" name="Science">
        <title>The Paleozoic origin of enzymatic lignin decomposition reconstructed from 31 fungal genomes.</title>
        <authorList>
            <person name="Floudas D."/>
            <person name="Binder M."/>
            <person name="Riley R."/>
            <person name="Barry K."/>
            <person name="Blanchette R.A."/>
            <person name="Henrissat B."/>
            <person name="Martinez A.T."/>
            <person name="Otillar R."/>
            <person name="Spatafora J.W."/>
            <person name="Yadav J.S."/>
            <person name="Aerts A."/>
            <person name="Benoit I."/>
            <person name="Boyd A."/>
            <person name="Carlson A."/>
            <person name="Copeland A."/>
            <person name="Coutinho P.M."/>
            <person name="de Vries R.P."/>
            <person name="Ferreira P."/>
            <person name="Findley K."/>
            <person name="Foster B."/>
            <person name="Gaskell J."/>
            <person name="Glotzer D."/>
            <person name="Gorecki P."/>
            <person name="Heitman J."/>
            <person name="Hesse C."/>
            <person name="Hori C."/>
            <person name="Igarashi K."/>
            <person name="Jurgens J.A."/>
            <person name="Kallen N."/>
            <person name="Kersten P."/>
            <person name="Kohler A."/>
            <person name="Kuees U."/>
            <person name="Kumar T.K.A."/>
            <person name="Kuo A."/>
            <person name="LaButti K."/>
            <person name="Larrondo L.F."/>
            <person name="Lindquist E."/>
            <person name="Ling A."/>
            <person name="Lombard V."/>
            <person name="Lucas S."/>
            <person name="Lundell T."/>
            <person name="Martin R."/>
            <person name="McLaughlin D.J."/>
            <person name="Morgenstern I."/>
            <person name="Morin E."/>
            <person name="Murat C."/>
            <person name="Nagy L.G."/>
            <person name="Nolan M."/>
            <person name="Ohm R.A."/>
            <person name="Patyshakuliyeva A."/>
            <person name="Rokas A."/>
            <person name="Ruiz-Duenas F.J."/>
            <person name="Sabat G."/>
            <person name="Salamov A."/>
            <person name="Samejima M."/>
            <person name="Schmutz J."/>
            <person name="Slot J.C."/>
            <person name="St John F."/>
            <person name="Stenlid J."/>
            <person name="Sun H."/>
            <person name="Sun S."/>
            <person name="Syed K."/>
            <person name="Tsang A."/>
            <person name="Wiebenga A."/>
            <person name="Young D."/>
            <person name="Pisabarro A."/>
            <person name="Eastwood D.C."/>
            <person name="Martin F."/>
            <person name="Cullen D."/>
            <person name="Grigoriev I.V."/>
            <person name="Hibbett D.S."/>
        </authorList>
    </citation>
    <scope>NUCLEOTIDE SEQUENCE [LARGE SCALE GENOMIC DNA]</scope>
    <source>
        <strain evidence="2">RWD-64-598 SS2</strain>
    </source>
</reference>
<name>A0A5M3M7G8_CONPW</name>
<keyword evidence="2" id="KW-1185">Reference proteome</keyword>
<dbReference type="OrthoDB" id="5538558at2759"/>
<dbReference type="EMBL" id="JH711589">
    <property type="protein sequence ID" value="EIW75189.1"/>
    <property type="molecule type" value="Genomic_DNA"/>
</dbReference>
<dbReference type="AlphaFoldDB" id="A0A5M3M7G8"/>
<dbReference type="OMA" id="DHDAFQH"/>
<sequence length="222" mass="24513">LQAAFRDPASPFYLAPGTVGPASPDEIPLEFSSLRPLTTSNPNEHDTKPYKSLYPDHLASAEEAKATLTSMGYDAASLFEQKIVWGDHDSFQRVSLSLPGRIVWLHALGHRLGGAQKAQNMTTGKGVSVILKSINVNFKRPVVFPDTLLIGHRIFAPGQSGVVSTKASRMQFDLEAVAYSYKQQRIVTESVSTLVWYDYDTLKKCDPGEKAWAVLHQQEPLK</sequence>
<dbReference type="Pfam" id="PF13279">
    <property type="entry name" value="4HBT_2"/>
    <property type="match status" value="1"/>
</dbReference>
<dbReference type="SUPFAM" id="SSF54637">
    <property type="entry name" value="Thioesterase/thiol ester dehydrase-isomerase"/>
    <property type="match status" value="1"/>
</dbReference>
<evidence type="ECO:0000313" key="2">
    <source>
        <dbReference type="Proteomes" id="UP000053558"/>
    </source>
</evidence>
<dbReference type="RefSeq" id="XP_007774490.1">
    <property type="nucleotide sequence ID" value="XM_007776300.1"/>
</dbReference>
<dbReference type="Proteomes" id="UP000053558">
    <property type="component" value="Unassembled WGS sequence"/>
</dbReference>
<comment type="caution">
    <text evidence="1">The sequence shown here is derived from an EMBL/GenBank/DDBJ whole genome shotgun (WGS) entry which is preliminary data.</text>
</comment>
<dbReference type="KEGG" id="cput:CONPUDRAFT_66404"/>
<dbReference type="Gene3D" id="3.10.129.10">
    <property type="entry name" value="Hotdog Thioesterase"/>
    <property type="match status" value="1"/>
</dbReference>
<proteinExistence type="predicted"/>
<gene>
    <name evidence="1" type="ORF">CONPUDRAFT_66404</name>
</gene>
<organism evidence="1 2">
    <name type="scientific">Coniophora puteana (strain RWD-64-598)</name>
    <name type="common">Brown rot fungus</name>
    <dbReference type="NCBI Taxonomy" id="741705"/>
    <lineage>
        <taxon>Eukaryota</taxon>
        <taxon>Fungi</taxon>
        <taxon>Dikarya</taxon>
        <taxon>Basidiomycota</taxon>
        <taxon>Agaricomycotina</taxon>
        <taxon>Agaricomycetes</taxon>
        <taxon>Agaricomycetidae</taxon>
        <taxon>Boletales</taxon>
        <taxon>Coniophorineae</taxon>
        <taxon>Coniophoraceae</taxon>
        <taxon>Coniophora</taxon>
    </lineage>
</organism>
<evidence type="ECO:0000313" key="1">
    <source>
        <dbReference type="EMBL" id="EIW75189.1"/>
    </source>
</evidence>
<feature type="non-terminal residue" evidence="1">
    <location>
        <position position="1"/>
    </location>
</feature>
<dbReference type="GeneID" id="19208503"/>
<evidence type="ECO:0008006" key="3">
    <source>
        <dbReference type="Google" id="ProtNLM"/>
    </source>
</evidence>
<protein>
    <recommendedName>
        <fullName evidence="3">Thioesterase domain-containing protein</fullName>
    </recommendedName>
</protein>